<dbReference type="EMBL" id="JBHTLX010000012">
    <property type="protein sequence ID" value="MFD1248027.1"/>
    <property type="molecule type" value="Genomic_DNA"/>
</dbReference>
<dbReference type="Pfam" id="PF00561">
    <property type="entry name" value="Abhydrolase_1"/>
    <property type="match status" value="1"/>
</dbReference>
<dbReference type="PANTHER" id="PTHR43798">
    <property type="entry name" value="MONOACYLGLYCEROL LIPASE"/>
    <property type="match status" value="1"/>
</dbReference>
<evidence type="ECO:0000256" key="1">
    <source>
        <dbReference type="ARBA" id="ARBA00022801"/>
    </source>
</evidence>
<keyword evidence="4" id="KW-1185">Reference proteome</keyword>
<evidence type="ECO:0000259" key="2">
    <source>
        <dbReference type="Pfam" id="PF00561"/>
    </source>
</evidence>
<dbReference type="Proteomes" id="UP001597229">
    <property type="component" value="Unassembled WGS sequence"/>
</dbReference>
<feature type="domain" description="AB hydrolase-1" evidence="2">
    <location>
        <begin position="24"/>
        <end position="256"/>
    </location>
</feature>
<dbReference type="InterPro" id="IPR050266">
    <property type="entry name" value="AB_hydrolase_sf"/>
</dbReference>
<dbReference type="InterPro" id="IPR000073">
    <property type="entry name" value="AB_hydrolase_1"/>
</dbReference>
<dbReference type="PANTHER" id="PTHR43798:SF31">
    <property type="entry name" value="AB HYDROLASE SUPERFAMILY PROTEIN YCLE"/>
    <property type="match status" value="1"/>
</dbReference>
<keyword evidence="1 3" id="KW-0378">Hydrolase</keyword>
<name>A0ABW3W1C5_9ACTN</name>
<proteinExistence type="predicted"/>
<evidence type="ECO:0000313" key="3">
    <source>
        <dbReference type="EMBL" id="MFD1248027.1"/>
    </source>
</evidence>
<dbReference type="SUPFAM" id="SSF53474">
    <property type="entry name" value="alpha/beta-Hydrolases"/>
    <property type="match status" value="1"/>
</dbReference>
<dbReference type="RefSeq" id="WP_367918577.1">
    <property type="nucleotide sequence ID" value="NZ_BAABAC010000013.1"/>
</dbReference>
<dbReference type="InterPro" id="IPR029058">
    <property type="entry name" value="AB_hydrolase_fold"/>
</dbReference>
<comment type="caution">
    <text evidence="3">The sequence shown here is derived from an EMBL/GenBank/DDBJ whole genome shotgun (WGS) entry which is preliminary data.</text>
</comment>
<dbReference type="GO" id="GO:0016787">
    <property type="term" value="F:hydrolase activity"/>
    <property type="evidence" value="ECO:0007669"/>
    <property type="project" value="UniProtKB-KW"/>
</dbReference>
<accession>A0ABW3W1C5</accession>
<dbReference type="Gene3D" id="3.40.50.1820">
    <property type="entry name" value="alpha/beta hydrolase"/>
    <property type="match status" value="1"/>
</dbReference>
<sequence>MTTRHHQLPDGTRLAYTEAGQGRPVVLLHGVLGSRRFYERNVDALAQRFHVFALDFRGHGDSSDSQGGNTVAQYALDLEHFLHSHDLDGAVAVGWSMGNFVIWEYLSQFAGSSRIAAQICVSQGPMDLKADGWEHGFTDRLGLRDLIRSAQGDYRAVCAEVATIFTKELPSEADQAWMVEEELKVLPNTAACILADQTQRDYRTVIPDLTVPVLAVWGRDEKCLPVAAGVWVADSAKDAELVVFEDSGHMPMWEEADRFNRLATDWIDALDPQV</sequence>
<protein>
    <submittedName>
        <fullName evidence="3">Alpha/beta fold hydrolase</fullName>
    </submittedName>
</protein>
<gene>
    <name evidence="3" type="ORF">ACFQ3F_09525</name>
</gene>
<organism evidence="3 4">
    <name type="scientific">Nocardioides ginsengisoli</name>
    <dbReference type="NCBI Taxonomy" id="363868"/>
    <lineage>
        <taxon>Bacteria</taxon>
        <taxon>Bacillati</taxon>
        <taxon>Actinomycetota</taxon>
        <taxon>Actinomycetes</taxon>
        <taxon>Propionibacteriales</taxon>
        <taxon>Nocardioidaceae</taxon>
        <taxon>Nocardioides</taxon>
    </lineage>
</organism>
<reference evidence="4" key="1">
    <citation type="journal article" date="2019" name="Int. J. Syst. Evol. Microbiol.">
        <title>The Global Catalogue of Microorganisms (GCM) 10K type strain sequencing project: providing services to taxonomists for standard genome sequencing and annotation.</title>
        <authorList>
            <consortium name="The Broad Institute Genomics Platform"/>
            <consortium name="The Broad Institute Genome Sequencing Center for Infectious Disease"/>
            <person name="Wu L."/>
            <person name="Ma J."/>
        </authorList>
    </citation>
    <scope>NUCLEOTIDE SEQUENCE [LARGE SCALE GENOMIC DNA]</scope>
    <source>
        <strain evidence="4">CCUG 52478</strain>
    </source>
</reference>
<evidence type="ECO:0000313" key="4">
    <source>
        <dbReference type="Proteomes" id="UP001597229"/>
    </source>
</evidence>